<gene>
    <name evidence="1" type="ORF">LR48_Vigan09g074400</name>
</gene>
<protein>
    <submittedName>
        <fullName evidence="1">Uncharacterized protein</fullName>
    </submittedName>
</protein>
<evidence type="ECO:0000313" key="1">
    <source>
        <dbReference type="EMBL" id="KOM52085.1"/>
    </source>
</evidence>
<organism evidence="1 2">
    <name type="scientific">Phaseolus angularis</name>
    <name type="common">Azuki bean</name>
    <name type="synonym">Vigna angularis</name>
    <dbReference type="NCBI Taxonomy" id="3914"/>
    <lineage>
        <taxon>Eukaryota</taxon>
        <taxon>Viridiplantae</taxon>
        <taxon>Streptophyta</taxon>
        <taxon>Embryophyta</taxon>
        <taxon>Tracheophyta</taxon>
        <taxon>Spermatophyta</taxon>
        <taxon>Magnoliopsida</taxon>
        <taxon>eudicotyledons</taxon>
        <taxon>Gunneridae</taxon>
        <taxon>Pentapetalae</taxon>
        <taxon>rosids</taxon>
        <taxon>fabids</taxon>
        <taxon>Fabales</taxon>
        <taxon>Fabaceae</taxon>
        <taxon>Papilionoideae</taxon>
        <taxon>50 kb inversion clade</taxon>
        <taxon>NPAAA clade</taxon>
        <taxon>indigoferoid/millettioid clade</taxon>
        <taxon>Phaseoleae</taxon>
        <taxon>Vigna</taxon>
    </lineage>
</organism>
<dbReference type="Gramene" id="KOM52085">
    <property type="protein sequence ID" value="KOM52085"/>
    <property type="gene ID" value="LR48_Vigan09g074400"/>
</dbReference>
<sequence>MRACHAEFPLSPKLGFRLGKELALSPAPRKGKQWLMRFLDLWFSECKCMLMVACGGVLDLVAGGSGARDFDEGSMCEMLVRTSRTSDQGSMIEVQGSGIDD</sequence>
<name>A0A0L9VAJ0_PHAAN</name>
<reference evidence="2" key="1">
    <citation type="journal article" date="2015" name="Proc. Natl. Acad. Sci. U.S.A.">
        <title>Genome sequencing of adzuki bean (Vigna angularis) provides insight into high starch and low fat accumulation and domestication.</title>
        <authorList>
            <person name="Yang K."/>
            <person name="Tian Z."/>
            <person name="Chen C."/>
            <person name="Luo L."/>
            <person name="Zhao B."/>
            <person name="Wang Z."/>
            <person name="Yu L."/>
            <person name="Li Y."/>
            <person name="Sun Y."/>
            <person name="Li W."/>
            <person name="Chen Y."/>
            <person name="Li Y."/>
            <person name="Zhang Y."/>
            <person name="Ai D."/>
            <person name="Zhao J."/>
            <person name="Shang C."/>
            <person name="Ma Y."/>
            <person name="Wu B."/>
            <person name="Wang M."/>
            <person name="Gao L."/>
            <person name="Sun D."/>
            <person name="Zhang P."/>
            <person name="Guo F."/>
            <person name="Wang W."/>
            <person name="Li Y."/>
            <person name="Wang J."/>
            <person name="Varshney R.K."/>
            <person name="Wang J."/>
            <person name="Ling H.Q."/>
            <person name="Wan P."/>
        </authorList>
    </citation>
    <scope>NUCLEOTIDE SEQUENCE</scope>
    <source>
        <strain evidence="2">cv. Jingnong 6</strain>
    </source>
</reference>
<proteinExistence type="predicted"/>
<dbReference type="EMBL" id="CM003379">
    <property type="protein sequence ID" value="KOM52085.1"/>
    <property type="molecule type" value="Genomic_DNA"/>
</dbReference>
<accession>A0A0L9VAJ0</accession>
<dbReference type="Proteomes" id="UP000053144">
    <property type="component" value="Chromosome 9"/>
</dbReference>
<dbReference type="AlphaFoldDB" id="A0A0L9VAJ0"/>
<evidence type="ECO:0000313" key="2">
    <source>
        <dbReference type="Proteomes" id="UP000053144"/>
    </source>
</evidence>